<evidence type="ECO:0000313" key="2">
    <source>
        <dbReference type="EMBL" id="KAJ6981480.1"/>
    </source>
</evidence>
<comment type="caution">
    <text evidence="2">The sequence shown here is derived from an EMBL/GenBank/DDBJ whole genome shotgun (WGS) entry which is preliminary data.</text>
</comment>
<dbReference type="Pfam" id="PF01593">
    <property type="entry name" value="Amino_oxidase"/>
    <property type="match status" value="1"/>
</dbReference>
<dbReference type="InterPro" id="IPR002937">
    <property type="entry name" value="Amino_oxidase"/>
</dbReference>
<dbReference type="PRINTS" id="PR00419">
    <property type="entry name" value="ADXRDTASE"/>
</dbReference>
<sequence length="602" mass="67793">MSRMRVAVVGAGISGLVSAYVLAKAGVEVVLYEKEDSLGGHAKTVCFDGVDLDLGFMVFNRVTYPNMMEFFENLGIDMELSDMSFSVSLEQGKGCEWGSRNGISGLFAQKKNALNPYFWKMLREIVKFKDDVLSYLEVLENNPVVDRNETLGQFVKSRGYSELFQKAYLVPVCGSIWSCPSEGVMNFSAFSVLSFCRNHHLLQLFGRPQWLTVRRRSHSYVNKVREKLESWGCQIRTGCEVQAVSTTDEGCAVLCRDGLLEMYSGCIMAVHAPDALGLLGEQATFDETRILGAFQYMYSEIFLHRDKKFMPQNSAAWSAWNFLGSTENKVCLTYWLNVLQNIDETGLPFLVTLNPDNAPDHTLLKWSTGQPVPSVAATKASLELDHIQGKRRIWFGGAYQGYGFHEDELKSGMVAAHGLLGKSYDILRNPKHMVPSMLETGARLFVTRFLGHHISTGCLTLLEDGGTVFSFEGTSKKCSLKTVLKVHNPQFYWKIMTQADLGLADAYINGDFSFVDKDEGLINLFMILIVNRDADNSTSKMKKKRGWWTPLLFTAGIASAKFFIQHVSRQNTLTQARRNISRHYDLHQWPLQIVPLERLVLL</sequence>
<feature type="domain" description="Amine oxidase" evidence="1">
    <location>
        <begin position="13"/>
        <end position="318"/>
    </location>
</feature>
<reference evidence="2" key="1">
    <citation type="journal article" date="2023" name="Mol. Ecol. Resour.">
        <title>Chromosome-level genome assembly of a triploid poplar Populus alba 'Berolinensis'.</title>
        <authorList>
            <person name="Chen S."/>
            <person name="Yu Y."/>
            <person name="Wang X."/>
            <person name="Wang S."/>
            <person name="Zhang T."/>
            <person name="Zhou Y."/>
            <person name="He R."/>
            <person name="Meng N."/>
            <person name="Wang Y."/>
            <person name="Liu W."/>
            <person name="Liu Z."/>
            <person name="Liu J."/>
            <person name="Guo Q."/>
            <person name="Huang H."/>
            <person name="Sederoff R.R."/>
            <person name="Wang G."/>
            <person name="Qu G."/>
            <person name="Chen S."/>
        </authorList>
    </citation>
    <scope>NUCLEOTIDE SEQUENCE</scope>
    <source>
        <strain evidence="2">SC-2020</strain>
    </source>
</reference>
<dbReference type="Gene3D" id="3.50.50.60">
    <property type="entry name" value="FAD/NAD(P)-binding domain"/>
    <property type="match status" value="1"/>
</dbReference>
<dbReference type="InterPro" id="IPR050464">
    <property type="entry name" value="Zeta_carotene_desat/Oxidored"/>
</dbReference>
<proteinExistence type="predicted"/>
<dbReference type="EMBL" id="JAQIZT010000010">
    <property type="protein sequence ID" value="KAJ6981480.1"/>
    <property type="molecule type" value="Genomic_DNA"/>
</dbReference>
<dbReference type="GO" id="GO:0016491">
    <property type="term" value="F:oxidoreductase activity"/>
    <property type="evidence" value="ECO:0007669"/>
    <property type="project" value="InterPro"/>
</dbReference>
<dbReference type="PANTHER" id="PTHR42923">
    <property type="entry name" value="PROTOPORPHYRINOGEN OXIDASE"/>
    <property type="match status" value="1"/>
</dbReference>
<name>A0AAD6MAL9_9ROSI</name>
<evidence type="ECO:0000259" key="1">
    <source>
        <dbReference type="Pfam" id="PF01593"/>
    </source>
</evidence>
<protein>
    <recommendedName>
        <fullName evidence="1">Amine oxidase domain-containing protein</fullName>
    </recommendedName>
</protein>
<dbReference type="PANTHER" id="PTHR42923:SF17">
    <property type="entry name" value="AMINE OXIDASE DOMAIN-CONTAINING PROTEIN"/>
    <property type="match status" value="1"/>
</dbReference>
<accession>A0AAD6MAL9</accession>
<organism evidence="2 3">
    <name type="scientific">Populus alba x Populus x berolinensis</name>
    <dbReference type="NCBI Taxonomy" id="444605"/>
    <lineage>
        <taxon>Eukaryota</taxon>
        <taxon>Viridiplantae</taxon>
        <taxon>Streptophyta</taxon>
        <taxon>Embryophyta</taxon>
        <taxon>Tracheophyta</taxon>
        <taxon>Spermatophyta</taxon>
        <taxon>Magnoliopsida</taxon>
        <taxon>eudicotyledons</taxon>
        <taxon>Gunneridae</taxon>
        <taxon>Pentapetalae</taxon>
        <taxon>rosids</taxon>
        <taxon>fabids</taxon>
        <taxon>Malpighiales</taxon>
        <taxon>Salicaceae</taxon>
        <taxon>Saliceae</taxon>
        <taxon>Populus</taxon>
    </lineage>
</organism>
<keyword evidence="3" id="KW-1185">Reference proteome</keyword>
<evidence type="ECO:0000313" key="3">
    <source>
        <dbReference type="Proteomes" id="UP001164929"/>
    </source>
</evidence>
<dbReference type="InterPro" id="IPR036188">
    <property type="entry name" value="FAD/NAD-bd_sf"/>
</dbReference>
<dbReference type="AlphaFoldDB" id="A0AAD6MAL9"/>
<gene>
    <name evidence="2" type="ORF">NC653_024771</name>
</gene>
<dbReference type="SUPFAM" id="SSF51905">
    <property type="entry name" value="FAD/NAD(P)-binding domain"/>
    <property type="match status" value="1"/>
</dbReference>
<dbReference type="Proteomes" id="UP001164929">
    <property type="component" value="Chromosome 10"/>
</dbReference>